<dbReference type="NCBIfam" id="TIGR00219">
    <property type="entry name" value="mreC"/>
    <property type="match status" value="1"/>
</dbReference>
<name>A0A0R3K3J5_CALMK</name>
<evidence type="ECO:0000256" key="5">
    <source>
        <dbReference type="PIRNR" id="PIRNR038471"/>
    </source>
</evidence>
<keyword evidence="8" id="KW-1185">Reference proteome</keyword>
<dbReference type="OrthoDB" id="9792313at2"/>
<sequence>MDFLKNKLLTIVLVLCLAFTIFIGITANKKENTGIIQGTITSTVAPIQKYLYLAGQRISNVFSFVSSISNLIEENNKLKAEVEDLKARQIEYDRFKKENEEMNSLLNFKNTHKDLKLIGANIIAKVGDSWFDVIIIDVGSRDGIKKGQYVIAGNGFVGQVTEVNENNAKVVTLIDEMANIPAKVSSTEDIGLVSGTKSTNKDKLCKISLLPYDTKAKEGDLVVTTNIISEDSSLIQKDILIGKITYIEDEKLNLSKVAYIQPEVDLSRIEKVMVIIK</sequence>
<keyword evidence="3 5" id="KW-0133">Cell shape</keyword>
<dbReference type="GO" id="GO:0005886">
    <property type="term" value="C:plasma membrane"/>
    <property type="evidence" value="ECO:0007669"/>
    <property type="project" value="TreeGrafter"/>
</dbReference>
<dbReference type="Proteomes" id="UP000052015">
    <property type="component" value="Unassembled WGS sequence"/>
</dbReference>
<dbReference type="Gene3D" id="2.40.10.340">
    <property type="entry name" value="Rod shape-determining protein MreC, domain 1"/>
    <property type="match status" value="1"/>
</dbReference>
<reference evidence="7 8" key="1">
    <citation type="submission" date="2015-09" db="EMBL/GenBank/DDBJ databases">
        <title>Draft genome sequence of a Caloramator mitchellensis, a moderate thermophile from the Great Artesian Basin of Australia.</title>
        <authorList>
            <person name="Patel B.K."/>
        </authorList>
    </citation>
    <scope>NUCLEOTIDE SEQUENCE [LARGE SCALE GENOMIC DNA]</scope>
    <source>
        <strain evidence="7 8">VF08</strain>
    </source>
</reference>
<dbReference type="RefSeq" id="WP_057976402.1">
    <property type="nucleotide sequence ID" value="NZ_LKHP01000001.1"/>
</dbReference>
<dbReference type="PIRSF" id="PIRSF038471">
    <property type="entry name" value="MreC"/>
    <property type="match status" value="1"/>
</dbReference>
<dbReference type="EMBL" id="LKHP01000001">
    <property type="protein sequence ID" value="KRQ88142.1"/>
    <property type="molecule type" value="Genomic_DNA"/>
</dbReference>
<dbReference type="AlphaFoldDB" id="A0A0R3K3J5"/>
<evidence type="ECO:0000259" key="6">
    <source>
        <dbReference type="Pfam" id="PF04085"/>
    </source>
</evidence>
<dbReference type="InterPro" id="IPR007221">
    <property type="entry name" value="MreC"/>
</dbReference>
<evidence type="ECO:0000256" key="1">
    <source>
        <dbReference type="ARBA" id="ARBA00009369"/>
    </source>
</evidence>
<dbReference type="PANTHER" id="PTHR34138">
    <property type="entry name" value="CELL SHAPE-DETERMINING PROTEIN MREC"/>
    <property type="match status" value="1"/>
</dbReference>
<evidence type="ECO:0000313" key="7">
    <source>
        <dbReference type="EMBL" id="KRQ88142.1"/>
    </source>
</evidence>
<evidence type="ECO:0000313" key="8">
    <source>
        <dbReference type="Proteomes" id="UP000052015"/>
    </source>
</evidence>
<dbReference type="Pfam" id="PF04085">
    <property type="entry name" value="MreC"/>
    <property type="match status" value="1"/>
</dbReference>
<dbReference type="InterPro" id="IPR042177">
    <property type="entry name" value="Cell/Rod_1"/>
</dbReference>
<evidence type="ECO:0000256" key="4">
    <source>
        <dbReference type="ARBA" id="ARBA00032089"/>
    </source>
</evidence>
<dbReference type="STRING" id="908809.ABG79_00312"/>
<proteinExistence type="inferred from homology"/>
<accession>A0A0R3K3J5</accession>
<dbReference type="GO" id="GO:0008360">
    <property type="term" value="P:regulation of cell shape"/>
    <property type="evidence" value="ECO:0007669"/>
    <property type="project" value="UniProtKB-KW"/>
</dbReference>
<gene>
    <name evidence="7" type="primary">mreC</name>
    <name evidence="7" type="ORF">ABG79_00312</name>
</gene>
<feature type="domain" description="Rod shape-determining protein MreC beta-barrel core" evidence="6">
    <location>
        <begin position="122"/>
        <end position="275"/>
    </location>
</feature>
<comment type="similarity">
    <text evidence="1 5">Belongs to the MreC family.</text>
</comment>
<comment type="caution">
    <text evidence="7">The sequence shown here is derived from an EMBL/GenBank/DDBJ whole genome shotgun (WGS) entry which is preliminary data.</text>
</comment>
<dbReference type="InterPro" id="IPR055342">
    <property type="entry name" value="MreC_beta-barrel_core"/>
</dbReference>
<evidence type="ECO:0000256" key="3">
    <source>
        <dbReference type="ARBA" id="ARBA00022960"/>
    </source>
</evidence>
<dbReference type="PANTHER" id="PTHR34138:SF1">
    <property type="entry name" value="CELL SHAPE-DETERMINING PROTEIN MREC"/>
    <property type="match status" value="1"/>
</dbReference>
<protein>
    <recommendedName>
        <fullName evidence="2 5">Cell shape-determining protein MreC</fullName>
    </recommendedName>
    <alternativeName>
        <fullName evidence="4 5">Cell shape protein MreC</fullName>
    </alternativeName>
</protein>
<comment type="function">
    <text evidence="5">Involved in formation and maintenance of cell shape.</text>
</comment>
<dbReference type="Gene3D" id="2.40.10.350">
    <property type="entry name" value="Rod shape-determining protein MreC, domain 2"/>
    <property type="match status" value="1"/>
</dbReference>
<organism evidence="7 8">
    <name type="scientific">Caloramator mitchellensis</name>
    <dbReference type="NCBI Taxonomy" id="908809"/>
    <lineage>
        <taxon>Bacteria</taxon>
        <taxon>Bacillati</taxon>
        <taxon>Bacillota</taxon>
        <taxon>Clostridia</taxon>
        <taxon>Eubacteriales</taxon>
        <taxon>Clostridiaceae</taxon>
        <taxon>Caloramator</taxon>
    </lineage>
</organism>
<dbReference type="InterPro" id="IPR042175">
    <property type="entry name" value="Cell/Rod_MreC_2"/>
</dbReference>
<evidence type="ECO:0000256" key="2">
    <source>
        <dbReference type="ARBA" id="ARBA00013855"/>
    </source>
</evidence>